<reference evidence="1" key="2">
    <citation type="submission" date="2023-10" db="EMBL/GenBank/DDBJ databases">
        <authorList>
            <person name="Khurajog B."/>
        </authorList>
    </citation>
    <scope>NUCLEOTIDE SEQUENCE</scope>
    <source>
        <strain evidence="1">BF9</strain>
    </source>
</reference>
<evidence type="ECO:0000313" key="1">
    <source>
        <dbReference type="EMBL" id="MDV2621073.1"/>
    </source>
</evidence>
<protein>
    <submittedName>
        <fullName evidence="1">Uncharacterized protein</fullName>
    </submittedName>
</protein>
<accession>A0AAW8YH97</accession>
<dbReference type="EMBL" id="JAWJAV010000003">
    <property type="protein sequence ID" value="MDV2621073.1"/>
    <property type="molecule type" value="Genomic_DNA"/>
</dbReference>
<organism evidence="1 2">
    <name type="scientific">Pediococcus acidilactici</name>
    <dbReference type="NCBI Taxonomy" id="1254"/>
    <lineage>
        <taxon>Bacteria</taxon>
        <taxon>Bacillati</taxon>
        <taxon>Bacillota</taxon>
        <taxon>Bacilli</taxon>
        <taxon>Lactobacillales</taxon>
        <taxon>Lactobacillaceae</taxon>
        <taxon>Pediococcus</taxon>
        <taxon>Pediococcus acidilactici group</taxon>
    </lineage>
</organism>
<reference evidence="1" key="1">
    <citation type="journal article" date="2023" name="PeerJ">
        <title>Selection and evaluation of lactic acid bacteria from chicken feces in Thailand as potential probiotics.</title>
        <authorList>
            <person name="Khurajog B."/>
            <person name="Disastra Y."/>
            <person name="Lawwyne L.D."/>
            <person name="Sirichokchatchawan W."/>
            <person name="Niyomtham W."/>
            <person name="Yindee J."/>
            <person name="Hampson D.J."/>
            <person name="Prapasarakul N."/>
        </authorList>
    </citation>
    <scope>NUCLEOTIDE SEQUENCE</scope>
    <source>
        <strain evidence="1">BF9</strain>
    </source>
</reference>
<sequence length="106" mass="12596">MKSNETFTLIQEITRLDGTKYIEIGNMMMNGRAELAAERGYIKSVRIMQLNISHSQHVINYEKYIGERYEMPDENMTSWEEWQKDDRILKDFNAILHENHISANKE</sequence>
<dbReference type="Proteomes" id="UP001280897">
    <property type="component" value="Unassembled WGS sequence"/>
</dbReference>
<proteinExistence type="predicted"/>
<gene>
    <name evidence="1" type="ORF">R0G89_04930</name>
</gene>
<comment type="caution">
    <text evidence="1">The sequence shown here is derived from an EMBL/GenBank/DDBJ whole genome shotgun (WGS) entry which is preliminary data.</text>
</comment>
<dbReference type="RefSeq" id="WP_160185687.1">
    <property type="nucleotide sequence ID" value="NZ_CP096031.1"/>
</dbReference>
<dbReference type="AlphaFoldDB" id="A0AAW8YH97"/>
<evidence type="ECO:0000313" key="2">
    <source>
        <dbReference type="Proteomes" id="UP001280897"/>
    </source>
</evidence>
<name>A0AAW8YH97_PEDAC</name>